<keyword evidence="3" id="KW-1185">Reference proteome</keyword>
<name>A0ABT5TD28_9RHOB</name>
<dbReference type="Pfam" id="PF03992">
    <property type="entry name" value="ABM"/>
    <property type="match status" value="1"/>
</dbReference>
<dbReference type="Gene3D" id="3.30.70.100">
    <property type="match status" value="1"/>
</dbReference>
<dbReference type="EMBL" id="JAQZSM010000023">
    <property type="protein sequence ID" value="MDD7973034.1"/>
    <property type="molecule type" value="Genomic_DNA"/>
</dbReference>
<keyword evidence="2" id="KW-0503">Monooxygenase</keyword>
<feature type="domain" description="ABM" evidence="1">
    <location>
        <begin position="17"/>
        <end position="75"/>
    </location>
</feature>
<dbReference type="InterPro" id="IPR011008">
    <property type="entry name" value="Dimeric_a/b-barrel"/>
</dbReference>
<reference evidence="2" key="1">
    <citation type="submission" date="2023-02" db="EMBL/GenBank/DDBJ databases">
        <title>Description of Roseinatronobacter alkalisoli sp. nov., an alkaliphilic bacerium isolated from soda soil.</title>
        <authorList>
            <person name="Wei W."/>
        </authorList>
    </citation>
    <scope>NUCLEOTIDE SEQUENCE</scope>
    <source>
        <strain evidence="2">HJB301</strain>
    </source>
</reference>
<dbReference type="RefSeq" id="WP_274353707.1">
    <property type="nucleotide sequence ID" value="NZ_JAQZSM010000023.1"/>
</dbReference>
<evidence type="ECO:0000259" key="1">
    <source>
        <dbReference type="Pfam" id="PF03992"/>
    </source>
</evidence>
<evidence type="ECO:0000313" key="3">
    <source>
        <dbReference type="Proteomes" id="UP001431784"/>
    </source>
</evidence>
<dbReference type="Proteomes" id="UP001431784">
    <property type="component" value="Unassembled WGS sequence"/>
</dbReference>
<comment type="caution">
    <text evidence="2">The sequence shown here is derived from an EMBL/GenBank/DDBJ whole genome shotgun (WGS) entry which is preliminary data.</text>
</comment>
<proteinExistence type="predicted"/>
<dbReference type="GO" id="GO:0004497">
    <property type="term" value="F:monooxygenase activity"/>
    <property type="evidence" value="ECO:0007669"/>
    <property type="project" value="UniProtKB-KW"/>
</dbReference>
<dbReference type="InterPro" id="IPR007138">
    <property type="entry name" value="ABM_dom"/>
</dbReference>
<accession>A0ABT5TD28</accession>
<evidence type="ECO:0000313" key="2">
    <source>
        <dbReference type="EMBL" id="MDD7973034.1"/>
    </source>
</evidence>
<protein>
    <submittedName>
        <fullName evidence="2">Antibiotic biosynthesis monooxygenase</fullName>
    </submittedName>
</protein>
<gene>
    <name evidence="2" type="ORF">PUT78_18280</name>
</gene>
<keyword evidence="2" id="KW-0560">Oxidoreductase</keyword>
<dbReference type="SUPFAM" id="SSF54909">
    <property type="entry name" value="Dimeric alpha+beta barrel"/>
    <property type="match status" value="1"/>
</dbReference>
<organism evidence="2 3">
    <name type="scientific">Roseinatronobacter alkalisoli</name>
    <dbReference type="NCBI Taxonomy" id="3028235"/>
    <lineage>
        <taxon>Bacteria</taxon>
        <taxon>Pseudomonadati</taxon>
        <taxon>Pseudomonadota</taxon>
        <taxon>Alphaproteobacteria</taxon>
        <taxon>Rhodobacterales</taxon>
        <taxon>Paracoccaceae</taxon>
        <taxon>Roseinatronobacter</taxon>
    </lineage>
</organism>
<sequence>MTAPKEFYSIIDYTAPEIEDQAKIAATFAQIQKEWVASYPGYVSARFLASTDGAIVRAIVEWESEDAFNSFEKESDSKGRIAALEAAFRELSTQGSRQTFTSICEVLP</sequence>